<reference evidence="3" key="1">
    <citation type="submission" date="2021-02" db="EMBL/GenBank/DDBJ databases">
        <authorList>
            <person name="Nowell W R."/>
        </authorList>
    </citation>
    <scope>NUCLEOTIDE SEQUENCE</scope>
    <source>
        <strain evidence="3">Ploen Becks lab</strain>
    </source>
</reference>
<name>A0A814CXA6_9BILA</name>
<dbReference type="AlphaFoldDB" id="A0A814CXA6"/>
<dbReference type="Pfam" id="PF10551">
    <property type="entry name" value="MULE"/>
    <property type="match status" value="1"/>
</dbReference>
<dbReference type="Proteomes" id="UP000663879">
    <property type="component" value="Unassembled WGS sequence"/>
</dbReference>
<feature type="domain" description="MULE transposase" evidence="2">
    <location>
        <begin position="212"/>
        <end position="302"/>
    </location>
</feature>
<proteinExistence type="predicted"/>
<evidence type="ECO:0000256" key="1">
    <source>
        <dbReference type="SAM" id="MobiDB-lite"/>
    </source>
</evidence>
<evidence type="ECO:0000313" key="4">
    <source>
        <dbReference type="Proteomes" id="UP000663879"/>
    </source>
</evidence>
<comment type="caution">
    <text evidence="3">The sequence shown here is derived from an EMBL/GenBank/DDBJ whole genome shotgun (WGS) entry which is preliminary data.</text>
</comment>
<sequence>MKIYSVEKIPTCCLSKGVADLIESSTIVRVYVSDGSANGRLVCRGPQGGHFYLRDSGLLKTDIISFHLLLSIIDQNLFQIATQILPLRRNKFLTAKQELKVSVSTKLKELSKSTAFHYKEMESKLIMLDIPARVITAKMPSFKQMSSRLQKKRQKLIPTIPSDFSKLEISGDYALRTNKKEFFRYDNKSNSNRIIIFVDDQSLEILCHSDQWFMNGTFKSAPKQLMQLFTIHALVKFGSKSSTYPCVYILTQKKTAKCYKQVFNQLKNIAIRQNLTLKPKIIMADFEVSSTTAAKFYFPNLTIKGEFINLFGTLALIPLEKVTEGFEIIKSLKPNDPKCDEFISYFEKQLLNKVKPDIWNHHESDIRRSNIIEGFHSGLNKLLNKNHSNIFQLITFLKHHQSSSSMEYERLNQAQVVRKKSNKEHRKRPSSRFVHYSYEYWFDERDLSLYLSVELDPEDDNIDGDDSFRLEEFVETVDFNDQSASVVSNQSENMEQNTFINLETNITTNDLRNCLASFMDDECLKRFEFRVPKGPTNLFELEKHMVKLFGWQPASQTDAVAEFYNRKQLPGEFDQSKYDYLVKERFVTGLNEPSVFWRVDAAKPQTCAEAYDYARLEILKRNKPNIDQKSVVDQTEFKTEQSFSPKRPEPYHQMNKATTAEHRRPTCHFCNKSGHIIADCYARKNQMKNMTLNNQGNSEPSVSNRVINRVMFDESIVNFLFDTGTIKTIVARPIWDECKTPDSVLQPLSNILETCVGGPVNVMGKGRCSVKINNFNDDGIRQALTEQQMPKMSVNNLVVYLNPHEEHEREVSKKTEQNESLDSDDVEAYKLIIQDEFSNKVITNNNLWTYNPIRKAVLTKTNEPARISFRAEPTYKPDPAAEPISVEQNVTKNLHMAYRLLRGKVFRSHNKQETEHCCQQRDQIFVEVRADFEY</sequence>
<keyword evidence="4" id="KW-1185">Reference proteome</keyword>
<evidence type="ECO:0000313" key="3">
    <source>
        <dbReference type="EMBL" id="CAF0946333.1"/>
    </source>
</evidence>
<protein>
    <recommendedName>
        <fullName evidence="2">MULE transposase domain-containing protein</fullName>
    </recommendedName>
</protein>
<dbReference type="InterPro" id="IPR018289">
    <property type="entry name" value="MULE_transposase_dom"/>
</dbReference>
<accession>A0A814CXA6</accession>
<gene>
    <name evidence="3" type="ORF">OXX778_LOCUS13705</name>
</gene>
<dbReference type="OrthoDB" id="8192602at2759"/>
<evidence type="ECO:0000259" key="2">
    <source>
        <dbReference type="Pfam" id="PF10551"/>
    </source>
</evidence>
<organism evidence="3 4">
    <name type="scientific">Brachionus calyciflorus</name>
    <dbReference type="NCBI Taxonomy" id="104777"/>
    <lineage>
        <taxon>Eukaryota</taxon>
        <taxon>Metazoa</taxon>
        <taxon>Spiralia</taxon>
        <taxon>Gnathifera</taxon>
        <taxon>Rotifera</taxon>
        <taxon>Eurotatoria</taxon>
        <taxon>Monogononta</taxon>
        <taxon>Pseudotrocha</taxon>
        <taxon>Ploima</taxon>
        <taxon>Brachionidae</taxon>
        <taxon>Brachionus</taxon>
    </lineage>
</organism>
<dbReference type="EMBL" id="CAJNOC010002684">
    <property type="protein sequence ID" value="CAF0946333.1"/>
    <property type="molecule type" value="Genomic_DNA"/>
</dbReference>
<feature type="region of interest" description="Disordered" evidence="1">
    <location>
        <begin position="630"/>
        <end position="651"/>
    </location>
</feature>